<dbReference type="AlphaFoldDB" id="A0A1L9B8U6"/>
<dbReference type="Pfam" id="PF09535">
    <property type="entry name" value="Gmx_para_CXXCG"/>
    <property type="match status" value="1"/>
</dbReference>
<dbReference type="OrthoDB" id="5500922at2"/>
<comment type="caution">
    <text evidence="1">The sequence shown here is derived from an EMBL/GenBank/DDBJ whole genome shotgun (WGS) entry which is preliminary data.</text>
</comment>
<accession>A0A1L9B8U6</accession>
<evidence type="ECO:0000313" key="2">
    <source>
        <dbReference type="Proteomes" id="UP000182229"/>
    </source>
</evidence>
<keyword evidence="2" id="KW-1185">Reference proteome</keyword>
<reference evidence="2" key="1">
    <citation type="submission" date="2016-11" db="EMBL/GenBank/DDBJ databases">
        <authorList>
            <person name="Shukria A."/>
            <person name="Stevens D.C."/>
        </authorList>
    </citation>
    <scope>NUCLEOTIDE SEQUENCE [LARGE SCALE GENOMIC DNA]</scope>
    <source>
        <strain evidence="2">Cbfe23</strain>
    </source>
</reference>
<proteinExistence type="predicted"/>
<dbReference type="EMBL" id="MPIN01000005">
    <property type="protein sequence ID" value="OJH38658.1"/>
    <property type="molecule type" value="Genomic_DNA"/>
</dbReference>
<name>A0A1L9B8U6_9BACT</name>
<sequence length="228" mass="25583">MASEVFVSPRFFVLEDGILGSRFDTDVDTVEPTHLADAPRCAKCNDFIGMLTWLPPYRVKLELHGEELGDFIDGVGYELLVSERFVEAFRAEGLTGLEGFQPVEVVRVRRMTKRSRKPLTVPRYFVVWPCFGRAAVDLVLNRVRVSSPPTCTECRATGIDATHGFVLEPGTWAGEDIFRPRGMQGKVVVSERFKDFVERHGLTNMVLTPTEQYVRDPSHLGPAPLPTT</sequence>
<dbReference type="Proteomes" id="UP000182229">
    <property type="component" value="Unassembled WGS sequence"/>
</dbReference>
<evidence type="ECO:0000313" key="1">
    <source>
        <dbReference type="EMBL" id="OJH38658.1"/>
    </source>
</evidence>
<organism evidence="1 2">
    <name type="scientific">Cystobacter ferrugineus</name>
    <dbReference type="NCBI Taxonomy" id="83449"/>
    <lineage>
        <taxon>Bacteria</taxon>
        <taxon>Pseudomonadati</taxon>
        <taxon>Myxococcota</taxon>
        <taxon>Myxococcia</taxon>
        <taxon>Myxococcales</taxon>
        <taxon>Cystobacterineae</taxon>
        <taxon>Archangiaceae</taxon>
        <taxon>Cystobacter</taxon>
    </lineage>
</organism>
<reference evidence="1 2" key="2">
    <citation type="submission" date="2016-12" db="EMBL/GenBank/DDBJ databases">
        <title>Draft Genome Sequence of Cystobacter ferrugineus Strain Cbfe23.</title>
        <authorList>
            <person name="Akbar S."/>
            <person name="Dowd S.E."/>
            <person name="Stevens D.C."/>
        </authorList>
    </citation>
    <scope>NUCLEOTIDE SEQUENCE [LARGE SCALE GENOMIC DNA]</scope>
    <source>
        <strain evidence="1 2">Cbfe23</strain>
    </source>
</reference>
<dbReference type="InterPro" id="IPR011750">
    <property type="entry name" value="Gmx_para_CXXCG"/>
</dbReference>
<gene>
    <name evidence="1" type="ORF">BON30_20715</name>
</gene>
<protein>
    <submittedName>
        <fullName evidence="1">Uncharacterized protein</fullName>
    </submittedName>
</protein>